<sequence>MALPNIKLMCILNLSILSVEVVGKGVFCKMFSFEDFINDCQQVDKYEDNSQQVDKYEDFINDCQQVDEIKYLPCVQNCMQNPNEENLLLDKFFIFCRTITQELNPLIEKVIQDPQLLKLIFNDAFFTHY</sequence>
<organism evidence="1">
    <name type="scientific">viral metagenome</name>
    <dbReference type="NCBI Taxonomy" id="1070528"/>
    <lineage>
        <taxon>unclassified sequences</taxon>
        <taxon>metagenomes</taxon>
        <taxon>organismal metagenomes</taxon>
    </lineage>
</organism>
<dbReference type="EMBL" id="MN740065">
    <property type="protein sequence ID" value="QHT86262.1"/>
    <property type="molecule type" value="Genomic_DNA"/>
</dbReference>
<proteinExistence type="predicted"/>
<name>A0A6C0I0F3_9ZZZZ</name>
<evidence type="ECO:0000313" key="1">
    <source>
        <dbReference type="EMBL" id="QHT86262.1"/>
    </source>
</evidence>
<protein>
    <submittedName>
        <fullName evidence="1">Uncharacterized protein</fullName>
    </submittedName>
</protein>
<reference evidence="1" key="1">
    <citation type="journal article" date="2020" name="Nature">
        <title>Giant virus diversity and host interactions through global metagenomics.</title>
        <authorList>
            <person name="Schulz F."/>
            <person name="Roux S."/>
            <person name="Paez-Espino D."/>
            <person name="Jungbluth S."/>
            <person name="Walsh D.A."/>
            <person name="Denef V.J."/>
            <person name="McMahon K.D."/>
            <person name="Konstantinidis K.T."/>
            <person name="Eloe-Fadrosh E.A."/>
            <person name="Kyrpides N.C."/>
            <person name="Woyke T."/>
        </authorList>
    </citation>
    <scope>NUCLEOTIDE SEQUENCE</scope>
    <source>
        <strain evidence="1">GVMAG-M-3300023184-186</strain>
    </source>
</reference>
<accession>A0A6C0I0F3</accession>
<dbReference type="AlphaFoldDB" id="A0A6C0I0F3"/>